<comment type="caution">
    <text evidence="2">The sequence shown here is derived from an EMBL/GenBank/DDBJ whole genome shotgun (WGS) entry which is preliminary data.</text>
</comment>
<organism evidence="2 3">
    <name type="scientific">Alcanivorax jadensis T9</name>
    <dbReference type="NCBI Taxonomy" id="1177181"/>
    <lineage>
        <taxon>Bacteria</taxon>
        <taxon>Pseudomonadati</taxon>
        <taxon>Pseudomonadota</taxon>
        <taxon>Gammaproteobacteria</taxon>
        <taxon>Oceanospirillales</taxon>
        <taxon>Alcanivoracaceae</taxon>
        <taxon>Alcanivorax</taxon>
    </lineage>
</organism>
<accession>A0ABR4WEX6</accession>
<dbReference type="PROSITE" id="PS51257">
    <property type="entry name" value="PROKAR_LIPOPROTEIN"/>
    <property type="match status" value="1"/>
</dbReference>
<protein>
    <recommendedName>
        <fullName evidence="4">Kazal-like domain-containing protein</fullName>
    </recommendedName>
</protein>
<name>A0ABR4WEX6_9GAMM</name>
<dbReference type="EMBL" id="ARXU01000003">
    <property type="protein sequence ID" value="KGD61908.1"/>
    <property type="molecule type" value="Genomic_DNA"/>
</dbReference>
<proteinExistence type="predicted"/>
<keyword evidence="1" id="KW-0732">Signal</keyword>
<evidence type="ECO:0008006" key="4">
    <source>
        <dbReference type="Google" id="ProtNLM"/>
    </source>
</evidence>
<evidence type="ECO:0000256" key="1">
    <source>
        <dbReference type="SAM" id="SignalP"/>
    </source>
</evidence>
<keyword evidence="3" id="KW-1185">Reference proteome</keyword>
<dbReference type="Proteomes" id="UP000029443">
    <property type="component" value="Unassembled WGS sequence"/>
</dbReference>
<feature type="signal peptide" evidence="1">
    <location>
        <begin position="1"/>
        <end position="21"/>
    </location>
</feature>
<sequence>MKAVALVVPAFALLVTACATQYDTDYPAGLPEGTTTCPDDPPDMCTMDYRPAFGYDEQGGILGEYGNACGACATNGVKYTSPKQLPQPAAAPDDK</sequence>
<gene>
    <name evidence="2" type="ORF">T9A_01117</name>
</gene>
<evidence type="ECO:0000313" key="2">
    <source>
        <dbReference type="EMBL" id="KGD61908.1"/>
    </source>
</evidence>
<evidence type="ECO:0000313" key="3">
    <source>
        <dbReference type="Proteomes" id="UP000029443"/>
    </source>
</evidence>
<dbReference type="RefSeq" id="WP_052042524.1">
    <property type="nucleotide sequence ID" value="NZ_ARXU01000003.1"/>
</dbReference>
<reference evidence="2 3" key="1">
    <citation type="submission" date="2012-09" db="EMBL/GenBank/DDBJ databases">
        <title>Genome Sequence of alkane-degrading Bacterium Alcanivorax jadensis T9.</title>
        <authorList>
            <person name="Lai Q."/>
            <person name="Shao Z."/>
        </authorList>
    </citation>
    <scope>NUCLEOTIDE SEQUENCE [LARGE SCALE GENOMIC DNA]</scope>
    <source>
        <strain evidence="2 3">T9</strain>
    </source>
</reference>
<feature type="chain" id="PRO_5045439575" description="Kazal-like domain-containing protein" evidence="1">
    <location>
        <begin position="22"/>
        <end position="95"/>
    </location>
</feature>